<keyword evidence="8 12" id="KW-0406">Ion transport</keyword>
<evidence type="ECO:0000313" key="14">
    <source>
        <dbReference type="EMBL" id="CAH0400307.1"/>
    </source>
</evidence>
<evidence type="ECO:0000256" key="6">
    <source>
        <dbReference type="ARBA" id="ARBA00022989"/>
    </source>
</evidence>
<keyword evidence="9" id="KW-0472">Membrane</keyword>
<comment type="subcellular location">
    <subcellularLocation>
        <location evidence="1">Membrane</location>
        <topology evidence="1">Multi-pass membrane protein</topology>
    </subcellularLocation>
</comment>
<dbReference type="Pfam" id="PF00858">
    <property type="entry name" value="ASC"/>
    <property type="match status" value="2"/>
</dbReference>
<reference evidence="14" key="1">
    <citation type="submission" date="2021-12" db="EMBL/GenBank/DDBJ databases">
        <authorList>
            <person name="King R."/>
        </authorList>
    </citation>
    <scope>NUCLEOTIDE SEQUENCE</scope>
</reference>
<evidence type="ECO:0000256" key="5">
    <source>
        <dbReference type="ARBA" id="ARBA00022692"/>
    </source>
</evidence>
<keyword evidence="4 12" id="KW-0894">Sodium channel</keyword>
<keyword evidence="7" id="KW-0915">Sodium</keyword>
<keyword evidence="15" id="KW-1185">Reference proteome</keyword>
<evidence type="ECO:0000256" key="10">
    <source>
        <dbReference type="ARBA" id="ARBA00023201"/>
    </source>
</evidence>
<keyword evidence="13" id="KW-0732">Signal</keyword>
<keyword evidence="3 12" id="KW-0813">Transport</keyword>
<dbReference type="Gene3D" id="1.10.287.820">
    <property type="entry name" value="Acid-sensing ion channel domain"/>
    <property type="match status" value="1"/>
</dbReference>
<proteinExistence type="inferred from homology"/>
<evidence type="ECO:0000313" key="15">
    <source>
        <dbReference type="Proteomes" id="UP001153292"/>
    </source>
</evidence>
<evidence type="ECO:0000256" key="7">
    <source>
        <dbReference type="ARBA" id="ARBA00023053"/>
    </source>
</evidence>
<evidence type="ECO:0000256" key="4">
    <source>
        <dbReference type="ARBA" id="ARBA00022461"/>
    </source>
</evidence>
<protein>
    <submittedName>
        <fullName evidence="14">Uncharacterized protein</fullName>
    </submittedName>
</protein>
<evidence type="ECO:0000256" key="8">
    <source>
        <dbReference type="ARBA" id="ARBA00023065"/>
    </source>
</evidence>
<evidence type="ECO:0000256" key="1">
    <source>
        <dbReference type="ARBA" id="ARBA00004141"/>
    </source>
</evidence>
<keyword evidence="11 12" id="KW-0407">Ion channel</keyword>
<evidence type="ECO:0000256" key="12">
    <source>
        <dbReference type="RuleBase" id="RU000679"/>
    </source>
</evidence>
<evidence type="ECO:0000256" key="11">
    <source>
        <dbReference type="ARBA" id="ARBA00023303"/>
    </source>
</evidence>
<sequence>MLLLLSFSCMMAMLVYQRFAAMPTRISIVNQYEPLLGVPYPSITICSPNQITISAQFPRCRGLFYPVLTEHGLCCTFNNMYQLVDGKRNVHRSDYEKLLVEHWGFPNALKVVADYEPDDALDHTIANGGSIRRHLQHFGAYHSSVCAKECFARRVWTACGCLPAFLPHLPPGRVCTLPAVPCFLRLKKQNHPTSAECECPRNCESRRYSADMTVGNLRAISHALDDI</sequence>
<evidence type="ECO:0000256" key="2">
    <source>
        <dbReference type="ARBA" id="ARBA00007193"/>
    </source>
</evidence>
<keyword evidence="6" id="KW-1133">Transmembrane helix</keyword>
<evidence type="ECO:0000256" key="9">
    <source>
        <dbReference type="ARBA" id="ARBA00023136"/>
    </source>
</evidence>
<evidence type="ECO:0000256" key="3">
    <source>
        <dbReference type="ARBA" id="ARBA00022448"/>
    </source>
</evidence>
<dbReference type="EMBL" id="OU963910">
    <property type="protein sequence ID" value="CAH0400307.1"/>
    <property type="molecule type" value="Genomic_DNA"/>
</dbReference>
<dbReference type="InterPro" id="IPR001873">
    <property type="entry name" value="ENaC"/>
</dbReference>
<organism evidence="14 15">
    <name type="scientific">Chilo suppressalis</name>
    <name type="common">Asiatic rice borer moth</name>
    <dbReference type="NCBI Taxonomy" id="168631"/>
    <lineage>
        <taxon>Eukaryota</taxon>
        <taxon>Metazoa</taxon>
        <taxon>Ecdysozoa</taxon>
        <taxon>Arthropoda</taxon>
        <taxon>Hexapoda</taxon>
        <taxon>Insecta</taxon>
        <taxon>Pterygota</taxon>
        <taxon>Neoptera</taxon>
        <taxon>Endopterygota</taxon>
        <taxon>Lepidoptera</taxon>
        <taxon>Glossata</taxon>
        <taxon>Ditrysia</taxon>
        <taxon>Pyraloidea</taxon>
        <taxon>Crambidae</taxon>
        <taxon>Crambinae</taxon>
        <taxon>Chilo</taxon>
    </lineage>
</organism>
<name>A0ABN8B0S4_CHISP</name>
<accession>A0ABN8B0S4</accession>
<dbReference type="Proteomes" id="UP001153292">
    <property type="component" value="Chromosome 17"/>
</dbReference>
<comment type="similarity">
    <text evidence="2 12">Belongs to the amiloride-sensitive sodium channel (TC 1.A.6) family.</text>
</comment>
<gene>
    <name evidence="14" type="ORF">CHILSU_LOCUS3497</name>
</gene>
<feature type="signal peptide" evidence="13">
    <location>
        <begin position="1"/>
        <end position="20"/>
    </location>
</feature>
<feature type="chain" id="PRO_5047475804" evidence="13">
    <location>
        <begin position="21"/>
        <end position="227"/>
    </location>
</feature>
<evidence type="ECO:0000256" key="13">
    <source>
        <dbReference type="SAM" id="SignalP"/>
    </source>
</evidence>
<keyword evidence="5 12" id="KW-0812">Transmembrane</keyword>
<keyword evidence="10 12" id="KW-0739">Sodium transport</keyword>